<comment type="similarity">
    <text evidence="2 13">Belongs to the anion exchanger (TC 2.A.31) family.</text>
</comment>
<dbReference type="InterPro" id="IPR001717">
    <property type="entry name" value="Anion_exchange"/>
</dbReference>
<dbReference type="GO" id="GO:0015701">
    <property type="term" value="P:bicarbonate transport"/>
    <property type="evidence" value="ECO:0007669"/>
    <property type="project" value="TreeGrafter"/>
</dbReference>
<keyword evidence="7 13" id="KW-0812">Transmembrane</keyword>
<evidence type="ECO:0000256" key="1">
    <source>
        <dbReference type="ARBA" id="ARBA00004651"/>
    </source>
</evidence>
<evidence type="ECO:0000256" key="3">
    <source>
        <dbReference type="ARBA" id="ARBA00022448"/>
    </source>
</evidence>
<dbReference type="Pfam" id="PF00955">
    <property type="entry name" value="HCO3_cotransp"/>
    <property type="match status" value="2"/>
</dbReference>
<evidence type="ECO:0000256" key="11">
    <source>
        <dbReference type="ARBA" id="ARBA00045591"/>
    </source>
</evidence>
<dbReference type="AlphaFoldDB" id="A0A8B9E849"/>
<dbReference type="PANTHER" id="PTHR11453:SF15">
    <property type="entry name" value="ANION EXCHANGE PROTEIN 3"/>
    <property type="match status" value="1"/>
</dbReference>
<dbReference type="PRINTS" id="PR01231">
    <property type="entry name" value="HCO3TRNSPORT"/>
</dbReference>
<feature type="transmembrane region" description="Helical" evidence="13">
    <location>
        <begin position="1026"/>
        <end position="1045"/>
    </location>
</feature>
<keyword evidence="9 13" id="KW-0406">Ion transport</keyword>
<evidence type="ECO:0000313" key="17">
    <source>
        <dbReference type="Ensembl" id="ENSACDP00005017954.1"/>
    </source>
</evidence>
<dbReference type="PRINTS" id="PR00165">
    <property type="entry name" value="ANIONEXCHNGR"/>
</dbReference>
<dbReference type="InterPro" id="IPR011531">
    <property type="entry name" value="HCO3_transpt-like_TM_dom"/>
</dbReference>
<evidence type="ECO:0000256" key="12">
    <source>
        <dbReference type="ARBA" id="ARBA00049347"/>
    </source>
</evidence>
<feature type="transmembrane region" description="Helical" evidence="13">
    <location>
        <begin position="1078"/>
        <end position="1106"/>
    </location>
</feature>
<accession>A0A8B9E849</accession>
<feature type="transmembrane region" description="Helical" evidence="13">
    <location>
        <begin position="847"/>
        <end position="864"/>
    </location>
</feature>
<reference evidence="17" key="2">
    <citation type="submission" date="2025-09" db="UniProtKB">
        <authorList>
            <consortium name="Ensembl"/>
        </authorList>
    </citation>
    <scope>IDENTIFICATION</scope>
</reference>
<dbReference type="InterPro" id="IPR018241">
    <property type="entry name" value="Anion_exchange_CS"/>
</dbReference>
<reference evidence="17" key="1">
    <citation type="submission" date="2025-08" db="UniProtKB">
        <authorList>
            <consortium name="Ensembl"/>
        </authorList>
    </citation>
    <scope>IDENTIFICATION</scope>
</reference>
<feature type="transmembrane region" description="Helical" evidence="13">
    <location>
        <begin position="809"/>
        <end position="827"/>
    </location>
</feature>
<comment type="function">
    <text evidence="11">Sodium-independent anion exchanger which mediates the electroneutral exchange of chloride for bicarbonate ions across the cell membrane. May be involved in the regulation of intracellular pH, and the modulation of cardiac action potential.</text>
</comment>
<dbReference type="Gene3D" id="1.10.287.570">
    <property type="entry name" value="Helical hairpin bin"/>
    <property type="match status" value="1"/>
</dbReference>
<organism evidence="17 18">
    <name type="scientific">Anser cygnoides</name>
    <name type="common">Swan goose</name>
    <dbReference type="NCBI Taxonomy" id="8845"/>
    <lineage>
        <taxon>Eukaryota</taxon>
        <taxon>Metazoa</taxon>
        <taxon>Chordata</taxon>
        <taxon>Craniata</taxon>
        <taxon>Vertebrata</taxon>
        <taxon>Euteleostomi</taxon>
        <taxon>Archelosauria</taxon>
        <taxon>Archosauria</taxon>
        <taxon>Dinosauria</taxon>
        <taxon>Saurischia</taxon>
        <taxon>Theropoda</taxon>
        <taxon>Coelurosauria</taxon>
        <taxon>Aves</taxon>
        <taxon>Neognathae</taxon>
        <taxon>Galloanserae</taxon>
        <taxon>Anseriformes</taxon>
        <taxon>Anatidae</taxon>
        <taxon>Anserinae</taxon>
        <taxon>Anser</taxon>
    </lineage>
</organism>
<feature type="transmembrane region" description="Helical" evidence="13">
    <location>
        <begin position="1000"/>
        <end position="1019"/>
    </location>
</feature>
<feature type="region of interest" description="Disordered" evidence="14">
    <location>
        <begin position="234"/>
        <end position="267"/>
    </location>
</feature>
<dbReference type="GO" id="GO:0008509">
    <property type="term" value="F:monoatomic anion transmembrane transporter activity"/>
    <property type="evidence" value="ECO:0007669"/>
    <property type="project" value="InterPro"/>
</dbReference>
<dbReference type="NCBIfam" id="TIGR00834">
    <property type="entry name" value="ae"/>
    <property type="match status" value="1"/>
</dbReference>
<dbReference type="PANTHER" id="PTHR11453">
    <property type="entry name" value="ANION EXCHANGE PROTEIN"/>
    <property type="match status" value="1"/>
</dbReference>
<evidence type="ECO:0000259" key="15">
    <source>
        <dbReference type="Pfam" id="PF00955"/>
    </source>
</evidence>
<evidence type="ECO:0000256" key="7">
    <source>
        <dbReference type="ARBA" id="ARBA00022692"/>
    </source>
</evidence>
<feature type="compositionally biased region" description="Basic residues" evidence="14">
    <location>
        <begin position="256"/>
        <end position="267"/>
    </location>
</feature>
<dbReference type="InterPro" id="IPR016152">
    <property type="entry name" value="PTrfase/Anion_transptr"/>
</dbReference>
<evidence type="ECO:0000256" key="6">
    <source>
        <dbReference type="ARBA" id="ARBA00022681"/>
    </source>
</evidence>
<evidence type="ECO:0000256" key="5">
    <source>
        <dbReference type="ARBA" id="ARBA00022475"/>
    </source>
</evidence>
<feature type="transmembrane region" description="Helical" evidence="13">
    <location>
        <begin position="940"/>
        <end position="963"/>
    </location>
</feature>
<dbReference type="GO" id="GO:0005886">
    <property type="term" value="C:plasma membrane"/>
    <property type="evidence" value="ECO:0007669"/>
    <property type="project" value="UniProtKB-SubCell"/>
</dbReference>
<dbReference type="FunFam" id="3.40.930.10:FF:000004">
    <property type="entry name" value="Anion exchange protein"/>
    <property type="match status" value="1"/>
</dbReference>
<feature type="domain" description="Bicarbonate transporter-like transmembrane" evidence="15">
    <location>
        <begin position="803"/>
        <end position="1129"/>
    </location>
</feature>
<dbReference type="GO" id="GO:0051453">
    <property type="term" value="P:regulation of intracellular pH"/>
    <property type="evidence" value="ECO:0007669"/>
    <property type="project" value="TreeGrafter"/>
</dbReference>
<name>A0A8B9E849_ANSCY</name>
<dbReference type="Gene3D" id="3.40.930.10">
    <property type="entry name" value="Mannitol-specific EII, Chain A"/>
    <property type="match status" value="1"/>
</dbReference>
<keyword evidence="3 13" id="KW-0813">Transport</keyword>
<keyword evidence="18" id="KW-1185">Reference proteome</keyword>
<feature type="domain" description="Bicarbonate transporter-like transmembrane" evidence="15">
    <location>
        <begin position="611"/>
        <end position="776"/>
    </location>
</feature>
<dbReference type="PROSITE" id="PS00219">
    <property type="entry name" value="ANION_EXCHANGER_1"/>
    <property type="match status" value="1"/>
</dbReference>
<sequence length="1149" mass="128633">MTGKPLPRVDAGEGVHGHFGGVRCGGRSVCLFPGCIRWGGLIWPVPGCVGHVVDVGVAFTSLWGHGEDLCARDCAKGCLAWLVLSGLSSLQFTIGSDEDESGSALAPAQFHVEEECGVLSPDHQVLIPCEDAEPVATPLFATISLFAPYSLPGPRERLSRGWEKRKPWGQVASGQRVTYDLKERMCIGSMTTLESAAYQRVPTDEAEAQMLASADLDGMKSHRFEDNPGVRRHLMKKPSRSQITRTSKKLASTPSVKKKKKKKKLDRKPHEVFVELNELVVDKNQEMHWRETARWIKFEEDVEEDTARWGKPHVASLSFRSLLELRKTIAHGAVLLDLEQTTLPGIAHLMVETMIISDQIRAEDRANVLRALLLKHSHPNDEKEGFFPRNHSSSSMNSIVGNHHHNHTTDTCGNQGTRAQYLLVRILPWQKNLHLHNSEGHRKYLKLMEKIPEDAEATVVLVGCVQFLEQPTMAFVRLNEAVFLESVLEVPIPVRFIFVLLGPSQANMDYHEIGRSISTLMSDKHFHEAAYMADDRQDLLNAINEFLDCSIVIPPSEVEGKDLLKSIATFQKLLLRKRKEREQKSMKEGDVQEAKVGSIAEDDPLKRTGIFFGGLVRDIKRRYPKYLSDIRDALHSQCLAAVLFIYFAALSPAITFGGLLGEKTEGLMGVSELIISTSVLGILFSLLGAQPLLVIGFSGPLLVFEEAFYKFCQTQGIEYLTGRVWIGLWLIVFIFIIVAAEGSFLVRYISPFTQEIFAFLISLIFIYETFYKLYKVNFPRGDGLDSVPCPFFMLSADAMSLGIRMQPNTALLSLILMLGTFFIAFFMRKFKNSRFLGGKARRIIGDFGIPISILVMVLVDYTITDTYTQKLNVPSGLSVTSPHKRGWFIHPMGSSGTFPLWMMFASAIPALLVFILIFMETQITTLIVSKKERKLLKGSGFHLDLLLIGTMGGLCALFGLPWLTAATVRSVTHVNALTVMSKAIAPGEKPKIEEVKEQRVTGVLIAALVGLSIVMGNMLRQIPLAVLFGIFLYMGVTSLTGIQLYERLLLIFMPSKHHPDHIYVVKVKTWRMNLFTCIQLACIVLLWVVKSTVASLAFPFVLIMTVPLRRFVLPRFFHDRELKALDSEDAEPNFDEDGRDEYNELHMPV</sequence>
<keyword evidence="10 13" id="KW-0472">Membrane</keyword>
<dbReference type="Ensembl" id="ENSACDT00005021547.1">
    <property type="protein sequence ID" value="ENSACDP00005017954.1"/>
    <property type="gene ID" value="ENSACDG00005012327.1"/>
</dbReference>
<dbReference type="FunFam" id="1.10.287.570:FF:000001">
    <property type="entry name" value="Anion exchange protein"/>
    <property type="match status" value="1"/>
</dbReference>
<dbReference type="GO" id="GO:0005452">
    <property type="term" value="F:solute:inorganic anion antiporter activity"/>
    <property type="evidence" value="ECO:0007669"/>
    <property type="project" value="InterPro"/>
</dbReference>
<keyword evidence="4" id="KW-0050">Antiport</keyword>
<dbReference type="PROSITE" id="PS00220">
    <property type="entry name" value="ANION_EXCHANGER_2"/>
    <property type="match status" value="1"/>
</dbReference>
<feature type="transmembrane region" description="Helical" evidence="13">
    <location>
        <begin position="756"/>
        <end position="774"/>
    </location>
</feature>
<proteinExistence type="inferred from homology"/>
<feature type="transmembrane region" description="Helical" evidence="13">
    <location>
        <begin position="898"/>
        <end position="919"/>
    </location>
</feature>
<evidence type="ECO:0000256" key="2">
    <source>
        <dbReference type="ARBA" id="ARBA00010993"/>
    </source>
</evidence>
<evidence type="ECO:0000256" key="10">
    <source>
        <dbReference type="ARBA" id="ARBA00023136"/>
    </source>
</evidence>
<feature type="compositionally biased region" description="Polar residues" evidence="14">
    <location>
        <begin position="240"/>
        <end position="255"/>
    </location>
</feature>
<comment type="subcellular location">
    <subcellularLocation>
        <location evidence="1">Cell membrane</location>
        <topology evidence="1">Multi-pass membrane protein</topology>
    </subcellularLocation>
    <subcellularLocation>
        <location evidence="13">Membrane</location>
        <topology evidence="13">Multi-pass membrane protein</topology>
    </subcellularLocation>
</comment>
<comment type="catalytic activity">
    <reaction evidence="12">
        <text>hydrogencarbonate(in) + chloride(out) = hydrogencarbonate(out) + chloride(in)</text>
        <dbReference type="Rhea" id="RHEA:72363"/>
        <dbReference type="ChEBI" id="CHEBI:17544"/>
        <dbReference type="ChEBI" id="CHEBI:17996"/>
    </reaction>
</comment>
<feature type="transmembrane region" description="Helical" evidence="13">
    <location>
        <begin position="639"/>
        <end position="661"/>
    </location>
</feature>
<keyword evidence="8 13" id="KW-1133">Transmembrane helix</keyword>
<keyword evidence="6" id="KW-0039">Anion exchange</keyword>
<dbReference type="SUPFAM" id="SSF55804">
    <property type="entry name" value="Phoshotransferase/anion transport protein"/>
    <property type="match status" value="1"/>
</dbReference>
<evidence type="ECO:0000259" key="16">
    <source>
        <dbReference type="Pfam" id="PF07565"/>
    </source>
</evidence>
<dbReference type="Pfam" id="PF07565">
    <property type="entry name" value="Band_3_cyto"/>
    <property type="match status" value="1"/>
</dbReference>
<keyword evidence="5" id="KW-1003">Cell membrane</keyword>
<dbReference type="Proteomes" id="UP000694521">
    <property type="component" value="Unplaced"/>
</dbReference>
<evidence type="ECO:0000256" key="13">
    <source>
        <dbReference type="RuleBase" id="RU362035"/>
    </source>
</evidence>
<feature type="domain" description="Band 3 cytoplasmic" evidence="16">
    <location>
        <begin position="270"/>
        <end position="559"/>
    </location>
</feature>
<dbReference type="InterPro" id="IPR013769">
    <property type="entry name" value="Band3_cytoplasmic_dom"/>
</dbReference>
<protein>
    <recommendedName>
        <fullName evidence="13">Anion exchange protein</fullName>
    </recommendedName>
</protein>
<evidence type="ECO:0000313" key="18">
    <source>
        <dbReference type="Proteomes" id="UP000694521"/>
    </source>
</evidence>
<evidence type="ECO:0000256" key="9">
    <source>
        <dbReference type="ARBA" id="ARBA00023065"/>
    </source>
</evidence>
<feature type="transmembrane region" description="Helical" evidence="13">
    <location>
        <begin position="724"/>
        <end position="749"/>
    </location>
</feature>
<evidence type="ECO:0000256" key="8">
    <source>
        <dbReference type="ARBA" id="ARBA00022989"/>
    </source>
</evidence>
<feature type="transmembrane region" description="Helical" evidence="13">
    <location>
        <begin position="673"/>
        <end position="704"/>
    </location>
</feature>
<dbReference type="InterPro" id="IPR003020">
    <property type="entry name" value="HCO3_transpt_euk"/>
</dbReference>
<evidence type="ECO:0000256" key="14">
    <source>
        <dbReference type="SAM" id="MobiDB-lite"/>
    </source>
</evidence>
<evidence type="ECO:0000256" key="4">
    <source>
        <dbReference type="ARBA" id="ARBA00022449"/>
    </source>
</evidence>